<organism evidence="2 3">
    <name type="scientific">Desulforhopalus singaporensis</name>
    <dbReference type="NCBI Taxonomy" id="91360"/>
    <lineage>
        <taxon>Bacteria</taxon>
        <taxon>Pseudomonadati</taxon>
        <taxon>Thermodesulfobacteriota</taxon>
        <taxon>Desulfobulbia</taxon>
        <taxon>Desulfobulbales</taxon>
        <taxon>Desulfocapsaceae</taxon>
        <taxon>Desulforhopalus</taxon>
    </lineage>
</organism>
<accession>A0A1H0JRM5</accession>
<reference evidence="2 3" key="1">
    <citation type="submission" date="2016-10" db="EMBL/GenBank/DDBJ databases">
        <authorList>
            <person name="de Groot N.N."/>
        </authorList>
    </citation>
    <scope>NUCLEOTIDE SEQUENCE [LARGE SCALE GENOMIC DNA]</scope>
    <source>
        <strain evidence="2 3">DSM 12130</strain>
    </source>
</reference>
<dbReference type="InterPro" id="IPR035917">
    <property type="entry name" value="YjbQ-like_sf"/>
</dbReference>
<proteinExistence type="inferred from homology"/>
<dbReference type="PIRSF" id="PIRSF004681">
    <property type="entry name" value="UCP004681"/>
    <property type="match status" value="1"/>
</dbReference>
<dbReference type="Proteomes" id="UP000199073">
    <property type="component" value="Unassembled WGS sequence"/>
</dbReference>
<dbReference type="PANTHER" id="PTHR30615:SF8">
    <property type="entry name" value="UPF0047 PROTEIN C4A8.02C"/>
    <property type="match status" value="1"/>
</dbReference>
<dbReference type="PANTHER" id="PTHR30615">
    <property type="entry name" value="UNCHARACTERIZED PROTEIN YJBQ-RELATED"/>
    <property type="match status" value="1"/>
</dbReference>
<dbReference type="EMBL" id="FNJI01000002">
    <property type="protein sequence ID" value="SDO46179.1"/>
    <property type="molecule type" value="Genomic_DNA"/>
</dbReference>
<sequence length="137" mass="15025">MTDRTIRVTTTRHMELVDITAELSEAISRQGVDSGVLYLFNPHTTAGLTINEGADPDVQQDIILGLTDMVSANLPYRHLEGNSVSHIMALLTGSSLTVEIAGGRPVLGTWQKIFFCEYDGPRNRSVRWKIVGDNPTA</sequence>
<comment type="similarity">
    <text evidence="1">Belongs to the UPF0047 family.</text>
</comment>
<dbReference type="Pfam" id="PF01894">
    <property type="entry name" value="YjbQ"/>
    <property type="match status" value="1"/>
</dbReference>
<dbReference type="OrthoDB" id="9801725at2"/>
<dbReference type="Gene3D" id="2.60.120.460">
    <property type="entry name" value="YjbQ-like"/>
    <property type="match status" value="1"/>
</dbReference>
<dbReference type="InterPro" id="IPR001602">
    <property type="entry name" value="UPF0047_YjbQ-like"/>
</dbReference>
<dbReference type="PROSITE" id="PS01314">
    <property type="entry name" value="UPF0047"/>
    <property type="match status" value="1"/>
</dbReference>
<name>A0A1H0JRM5_9BACT</name>
<dbReference type="STRING" id="91360.SAMN05660330_00289"/>
<dbReference type="AlphaFoldDB" id="A0A1H0JRM5"/>
<keyword evidence="3" id="KW-1185">Reference proteome</keyword>
<dbReference type="SUPFAM" id="SSF111038">
    <property type="entry name" value="YjbQ-like"/>
    <property type="match status" value="1"/>
</dbReference>
<gene>
    <name evidence="2" type="ORF">SAMN05660330_00289</name>
</gene>
<protein>
    <submittedName>
        <fullName evidence="2">Secondary thiamine-phosphate synthase enzyme</fullName>
    </submittedName>
</protein>
<evidence type="ECO:0000313" key="3">
    <source>
        <dbReference type="Proteomes" id="UP000199073"/>
    </source>
</evidence>
<evidence type="ECO:0000313" key="2">
    <source>
        <dbReference type="EMBL" id="SDO46179.1"/>
    </source>
</evidence>
<dbReference type="RefSeq" id="WP_092219046.1">
    <property type="nucleotide sequence ID" value="NZ_FNJI01000002.1"/>
</dbReference>
<evidence type="ECO:0000256" key="1">
    <source>
        <dbReference type="ARBA" id="ARBA00005534"/>
    </source>
</evidence>
<dbReference type="NCBIfam" id="TIGR00149">
    <property type="entry name" value="TIGR00149_YjbQ"/>
    <property type="match status" value="1"/>
</dbReference>